<evidence type="ECO:0000256" key="4">
    <source>
        <dbReference type="ARBA" id="ARBA00022837"/>
    </source>
</evidence>
<keyword evidence="2" id="KW-0819">tRNA processing</keyword>
<evidence type="ECO:0000259" key="5">
    <source>
        <dbReference type="Pfam" id="PF01951"/>
    </source>
</evidence>
<dbReference type="PANTHER" id="PTHR12682:SF11">
    <property type="entry name" value="PROTEIN ARCHEASE"/>
    <property type="match status" value="1"/>
</dbReference>
<feature type="domain" description="Archease" evidence="5">
    <location>
        <begin position="4"/>
        <end position="137"/>
    </location>
</feature>
<accession>A0ABU9KZM3</accession>
<gene>
    <name evidence="6" type="ORF">AABB81_02585</name>
</gene>
<comment type="caution">
    <text evidence="6">The sequence shown here is derived from an EMBL/GenBank/DDBJ whole genome shotgun (WGS) entry which is preliminary data.</text>
</comment>
<evidence type="ECO:0000256" key="2">
    <source>
        <dbReference type="ARBA" id="ARBA00022694"/>
    </source>
</evidence>
<name>A0ABU9KZM3_9FLAO</name>
<dbReference type="Gene3D" id="3.55.10.10">
    <property type="entry name" value="Archease domain"/>
    <property type="match status" value="1"/>
</dbReference>
<reference evidence="6 7" key="1">
    <citation type="submission" date="2024-04" db="EMBL/GenBank/DDBJ databases">
        <title>whole genome sequencing of Lutimonas vermicola strain IMCC1616.</title>
        <authorList>
            <person name="Bae S.S."/>
        </authorList>
    </citation>
    <scope>NUCLEOTIDE SEQUENCE [LARGE SCALE GENOMIC DNA]</scope>
    <source>
        <strain evidence="6 7">IMCC1616</strain>
    </source>
</reference>
<comment type="similarity">
    <text evidence="1">Belongs to the archease family.</text>
</comment>
<dbReference type="InterPro" id="IPR036820">
    <property type="entry name" value="Archease_dom_sf"/>
</dbReference>
<evidence type="ECO:0000256" key="3">
    <source>
        <dbReference type="ARBA" id="ARBA00022723"/>
    </source>
</evidence>
<dbReference type="SUPFAM" id="SSF69819">
    <property type="entry name" value="MTH1598-like"/>
    <property type="match status" value="1"/>
</dbReference>
<sequence length="137" mass="15789">MKIKYLPHTADIRMLIEGETLQELFLAGLKGMNHILKEGICKDVNAFDSTANIRTISNDQTNLLVDFLSDALTHSYINKSLYCQMKVLHFSSFEISAELYGQSINEFDEEIKAVTYHEARIRKNSKNLWETIIIFDI</sequence>
<organism evidence="6 7">
    <name type="scientific">Lutimonas vermicola</name>
    <dbReference type="NCBI Taxonomy" id="414288"/>
    <lineage>
        <taxon>Bacteria</taxon>
        <taxon>Pseudomonadati</taxon>
        <taxon>Bacteroidota</taxon>
        <taxon>Flavobacteriia</taxon>
        <taxon>Flavobacteriales</taxon>
        <taxon>Flavobacteriaceae</taxon>
        <taxon>Lutimonas</taxon>
    </lineage>
</organism>
<dbReference type="RefSeq" id="WP_342158401.1">
    <property type="nucleotide sequence ID" value="NZ_JBCDNA010000001.1"/>
</dbReference>
<evidence type="ECO:0000313" key="7">
    <source>
        <dbReference type="Proteomes" id="UP001474120"/>
    </source>
</evidence>
<evidence type="ECO:0000313" key="6">
    <source>
        <dbReference type="EMBL" id="MEL4454767.1"/>
    </source>
</evidence>
<dbReference type="InterPro" id="IPR023572">
    <property type="entry name" value="Archease_dom"/>
</dbReference>
<dbReference type="PANTHER" id="PTHR12682">
    <property type="entry name" value="ARCHEASE"/>
    <property type="match status" value="1"/>
</dbReference>
<keyword evidence="3" id="KW-0479">Metal-binding</keyword>
<dbReference type="Proteomes" id="UP001474120">
    <property type="component" value="Unassembled WGS sequence"/>
</dbReference>
<protein>
    <submittedName>
        <fullName evidence="6">Archease</fullName>
    </submittedName>
</protein>
<proteinExistence type="inferred from homology"/>
<keyword evidence="7" id="KW-1185">Reference proteome</keyword>
<keyword evidence="4" id="KW-0106">Calcium</keyword>
<dbReference type="InterPro" id="IPR002804">
    <property type="entry name" value="Archease"/>
</dbReference>
<dbReference type="EMBL" id="JBCDNA010000001">
    <property type="protein sequence ID" value="MEL4454767.1"/>
    <property type="molecule type" value="Genomic_DNA"/>
</dbReference>
<evidence type="ECO:0000256" key="1">
    <source>
        <dbReference type="ARBA" id="ARBA00007963"/>
    </source>
</evidence>
<dbReference type="Pfam" id="PF01951">
    <property type="entry name" value="Archease"/>
    <property type="match status" value="1"/>
</dbReference>